<name>A0A495RIF6_9GAMM</name>
<reference evidence="2 3" key="1">
    <citation type="submission" date="2018-10" db="EMBL/GenBank/DDBJ databases">
        <title>Genomic Encyclopedia of Type Strains, Phase IV (KMG-IV): sequencing the most valuable type-strain genomes for metagenomic binning, comparative biology and taxonomic classification.</title>
        <authorList>
            <person name="Goeker M."/>
        </authorList>
    </citation>
    <scope>NUCLEOTIDE SEQUENCE [LARGE SCALE GENOMIC DNA]</scope>
    <source>
        <strain evidence="2 3">DSM 22228</strain>
    </source>
</reference>
<protein>
    <recommendedName>
        <fullName evidence="4">DUF2213 domain-containing protein</fullName>
    </recommendedName>
</protein>
<dbReference type="InterPro" id="IPR016913">
    <property type="entry name" value="UCP029215"/>
</dbReference>
<dbReference type="Pfam" id="PF09979">
    <property type="entry name" value="DUF2213"/>
    <property type="match status" value="1"/>
</dbReference>
<comment type="caution">
    <text evidence="2">The sequence shown here is derived from an EMBL/GenBank/DDBJ whole genome shotgun (WGS) entry which is preliminary data.</text>
</comment>
<proteinExistence type="predicted"/>
<feature type="region of interest" description="Disordered" evidence="1">
    <location>
        <begin position="289"/>
        <end position="308"/>
    </location>
</feature>
<keyword evidence="3" id="KW-1185">Reference proteome</keyword>
<feature type="region of interest" description="Disordered" evidence="1">
    <location>
        <begin position="229"/>
        <end position="265"/>
    </location>
</feature>
<sequence length="403" mass="44432">MENGKGILSKIKELLANDSARVKDVNGYLNVANCNISKAAVNPYYGRDIPNWQELGLLPGKVYMMFRDPDELARSASTFNGKPLLRGHHDIHAGDIPKEMIIGSTGTDCHFEYPFLVVSTAVWDEQDIVLIEDNKVKELSSSYFYRADMTSGEFEGVHYDGIMRDIVGNHVAVVEQGRAGSQVAVADSDLDISTEELKNMKLSEFKKLFGSLLANDAKDEDIENALKKADDEDDKKESDKGKDNEDKKADDEDKKACDESEDDKDAKYDDRIEKLKKELADKQAELDDYKEKAKGAEDKAKDEEGKKANDAAMIRKQVIAEMQGVSKAQSAVRPFVGELAMDNAGDIYKAGLKHFGVDVSTLPVSAYQATFEAVSKANKAAKANDSAIQTSNSLAQAMNLKHI</sequence>
<evidence type="ECO:0000313" key="3">
    <source>
        <dbReference type="Proteomes" id="UP000278542"/>
    </source>
</evidence>
<dbReference type="Proteomes" id="UP000278542">
    <property type="component" value="Unassembled WGS sequence"/>
</dbReference>
<evidence type="ECO:0008006" key="4">
    <source>
        <dbReference type="Google" id="ProtNLM"/>
    </source>
</evidence>
<dbReference type="RefSeq" id="WP_121144223.1">
    <property type="nucleotide sequence ID" value="NZ_RBWY01000001.1"/>
</dbReference>
<dbReference type="PIRSF" id="PIRSF029215">
    <property type="entry name" value="UCP029215"/>
    <property type="match status" value="1"/>
</dbReference>
<accession>A0A495RIF6</accession>
<dbReference type="AlphaFoldDB" id="A0A495RIF6"/>
<evidence type="ECO:0000256" key="1">
    <source>
        <dbReference type="SAM" id="MobiDB-lite"/>
    </source>
</evidence>
<gene>
    <name evidence="2" type="ORF">DES39_0543</name>
</gene>
<organism evidence="2 3">
    <name type="scientific">Orbus hercynius</name>
    <dbReference type="NCBI Taxonomy" id="593135"/>
    <lineage>
        <taxon>Bacteria</taxon>
        <taxon>Pseudomonadati</taxon>
        <taxon>Pseudomonadota</taxon>
        <taxon>Gammaproteobacteria</taxon>
        <taxon>Orbales</taxon>
        <taxon>Orbaceae</taxon>
        <taxon>Orbus</taxon>
    </lineage>
</organism>
<dbReference type="EMBL" id="RBWY01000001">
    <property type="protein sequence ID" value="RKS87323.1"/>
    <property type="molecule type" value="Genomic_DNA"/>
</dbReference>
<dbReference type="OrthoDB" id="9813763at2"/>
<evidence type="ECO:0000313" key="2">
    <source>
        <dbReference type="EMBL" id="RKS87323.1"/>
    </source>
</evidence>